<gene>
    <name evidence="1" type="ORF">ACFQH5_11520</name>
</gene>
<sequence>MEQVAFRQMKEGTREEYVFLEGLEAEFNRGLVDRLLRALRHLEHGLSGYRVSRLEHSLQSAARAEADGADEDMIVGALLHDLGDELAPYNHSQLAAAIIRPYVRGEVTWVVHHHGLFQKVYYAHHFGEDPHERDRYRDHPWYQSCVDFCERYDQAAFDPDYPTPPLEHFEPMLRRVFSRPPFDPAVIGEEHPLEA</sequence>
<accession>A0ABW2EVX6</accession>
<dbReference type="RefSeq" id="WP_346064015.1">
    <property type="nucleotide sequence ID" value="NZ_BAAADR010000023.1"/>
</dbReference>
<name>A0ABW2EVX6_9GAMM</name>
<protein>
    <submittedName>
        <fullName evidence="1">HD domain-containing protein</fullName>
    </submittedName>
</protein>
<dbReference type="EMBL" id="JBHSZP010000019">
    <property type="protein sequence ID" value="MFC7090175.1"/>
    <property type="molecule type" value="Genomic_DNA"/>
</dbReference>
<reference evidence="2" key="1">
    <citation type="journal article" date="2019" name="Int. J. Syst. Evol. Microbiol.">
        <title>The Global Catalogue of Microorganisms (GCM) 10K type strain sequencing project: providing services to taxonomists for standard genome sequencing and annotation.</title>
        <authorList>
            <consortium name="The Broad Institute Genomics Platform"/>
            <consortium name="The Broad Institute Genome Sequencing Center for Infectious Disease"/>
            <person name="Wu L."/>
            <person name="Ma J."/>
        </authorList>
    </citation>
    <scope>NUCLEOTIDE SEQUENCE [LARGE SCALE GENOMIC DNA]</scope>
    <source>
        <strain evidence="2">CGMCC 1.13666</strain>
    </source>
</reference>
<dbReference type="SUPFAM" id="SSF109604">
    <property type="entry name" value="HD-domain/PDEase-like"/>
    <property type="match status" value="1"/>
</dbReference>
<dbReference type="Gene3D" id="1.10.3210.10">
    <property type="entry name" value="Hypothetical protein af1432"/>
    <property type="match status" value="1"/>
</dbReference>
<evidence type="ECO:0000313" key="2">
    <source>
        <dbReference type="Proteomes" id="UP001596411"/>
    </source>
</evidence>
<dbReference type="PANTHER" id="PTHR40202:SF1">
    <property type="entry name" value="HD DOMAIN-CONTAINING PROTEIN"/>
    <property type="match status" value="1"/>
</dbReference>
<comment type="caution">
    <text evidence="1">The sequence shown here is derived from an EMBL/GenBank/DDBJ whole genome shotgun (WGS) entry which is preliminary data.</text>
</comment>
<proteinExistence type="predicted"/>
<dbReference type="InterPro" id="IPR052567">
    <property type="entry name" value="OP_Dioxygenase"/>
</dbReference>
<dbReference type="PANTHER" id="PTHR40202">
    <property type="match status" value="1"/>
</dbReference>
<organism evidence="1 2">
    <name type="scientific">Halomonas salifodinae</name>
    <dbReference type="NCBI Taxonomy" id="438745"/>
    <lineage>
        <taxon>Bacteria</taxon>
        <taxon>Pseudomonadati</taxon>
        <taxon>Pseudomonadota</taxon>
        <taxon>Gammaproteobacteria</taxon>
        <taxon>Oceanospirillales</taxon>
        <taxon>Halomonadaceae</taxon>
        <taxon>Halomonas</taxon>
    </lineage>
</organism>
<evidence type="ECO:0000313" key="1">
    <source>
        <dbReference type="EMBL" id="MFC7090175.1"/>
    </source>
</evidence>
<keyword evidence="2" id="KW-1185">Reference proteome</keyword>
<dbReference type="Proteomes" id="UP001596411">
    <property type="component" value="Unassembled WGS sequence"/>
</dbReference>